<feature type="compositionally biased region" description="Basic residues" evidence="1">
    <location>
        <begin position="14"/>
        <end position="33"/>
    </location>
</feature>
<sequence length="153" mass="16710">MQPHQPEPLLAKRAALRQTHHARRNGPPRRRRAAPPAAGMSLGWGWGADGGGRKQDGAAPQPPPPAGGPPTTGEEESGSSSDEPLPLEVARFIATASGVKWLSDTLKDWPDMLVGAKGRLDQTRDRIQRAPHHLNKFVVREYRKLVRSELGEQ</sequence>
<reference evidence="2 3" key="1">
    <citation type="journal article" date="2018" name="Sci. Rep.">
        <title>Raphidocelis subcapitata (=Pseudokirchneriella subcapitata) provides an insight into genome evolution and environmental adaptations in the Sphaeropleales.</title>
        <authorList>
            <person name="Suzuki S."/>
            <person name="Yamaguchi H."/>
            <person name="Nakajima N."/>
            <person name="Kawachi M."/>
        </authorList>
    </citation>
    <scope>NUCLEOTIDE SEQUENCE [LARGE SCALE GENOMIC DNA]</scope>
    <source>
        <strain evidence="2 3">NIES-35</strain>
    </source>
</reference>
<feature type="compositionally biased region" description="Low complexity" evidence="1">
    <location>
        <begin position="78"/>
        <end position="87"/>
    </location>
</feature>
<gene>
    <name evidence="2" type="ORF">Rsub_00564</name>
</gene>
<evidence type="ECO:0000256" key="1">
    <source>
        <dbReference type="SAM" id="MobiDB-lite"/>
    </source>
</evidence>
<feature type="region of interest" description="Disordered" evidence="1">
    <location>
        <begin position="1"/>
        <end position="87"/>
    </location>
</feature>
<dbReference type="OrthoDB" id="550026at2759"/>
<dbReference type="InParanoid" id="A0A2V0NN23"/>
<dbReference type="AlphaFoldDB" id="A0A2V0NN23"/>
<comment type="caution">
    <text evidence="2">The sequence shown here is derived from an EMBL/GenBank/DDBJ whole genome shotgun (WGS) entry which is preliminary data.</text>
</comment>
<evidence type="ECO:0000313" key="2">
    <source>
        <dbReference type="EMBL" id="GBF87852.1"/>
    </source>
</evidence>
<organism evidence="2 3">
    <name type="scientific">Raphidocelis subcapitata</name>
    <dbReference type="NCBI Taxonomy" id="307507"/>
    <lineage>
        <taxon>Eukaryota</taxon>
        <taxon>Viridiplantae</taxon>
        <taxon>Chlorophyta</taxon>
        <taxon>core chlorophytes</taxon>
        <taxon>Chlorophyceae</taxon>
        <taxon>CS clade</taxon>
        <taxon>Sphaeropleales</taxon>
        <taxon>Selenastraceae</taxon>
        <taxon>Raphidocelis</taxon>
    </lineage>
</organism>
<dbReference type="EMBL" id="BDRX01000002">
    <property type="protein sequence ID" value="GBF87852.1"/>
    <property type="molecule type" value="Genomic_DNA"/>
</dbReference>
<evidence type="ECO:0000313" key="3">
    <source>
        <dbReference type="Proteomes" id="UP000247498"/>
    </source>
</evidence>
<protein>
    <submittedName>
        <fullName evidence="2">Uncharacterized protein</fullName>
    </submittedName>
</protein>
<dbReference type="Proteomes" id="UP000247498">
    <property type="component" value="Unassembled WGS sequence"/>
</dbReference>
<proteinExistence type="predicted"/>
<name>A0A2V0NN23_9CHLO</name>
<accession>A0A2V0NN23</accession>
<keyword evidence="3" id="KW-1185">Reference proteome</keyword>